<evidence type="ECO:0000256" key="10">
    <source>
        <dbReference type="ARBA" id="ARBA00046979"/>
    </source>
</evidence>
<keyword evidence="7 12" id="KW-0472">Membrane</keyword>
<dbReference type="PROSITE" id="PS00221">
    <property type="entry name" value="MIP"/>
    <property type="match status" value="1"/>
</dbReference>
<feature type="transmembrane region" description="Helical" evidence="12">
    <location>
        <begin position="134"/>
        <end position="154"/>
    </location>
</feature>
<dbReference type="GO" id="GO:0015250">
    <property type="term" value="F:water channel activity"/>
    <property type="evidence" value="ECO:0007669"/>
    <property type="project" value="UniProtKB-ARBA"/>
</dbReference>
<evidence type="ECO:0000256" key="3">
    <source>
        <dbReference type="ARBA" id="ARBA00022448"/>
    </source>
</evidence>
<dbReference type="GO" id="GO:0042383">
    <property type="term" value="C:sarcolemma"/>
    <property type="evidence" value="ECO:0007669"/>
    <property type="project" value="UniProtKB-SubCell"/>
</dbReference>
<comment type="caution">
    <text evidence="13">The sequence shown here is derived from an EMBL/GenBank/DDBJ whole genome shotgun (WGS) entry which is preliminary data.</text>
</comment>
<name>A0AAV3AG44_PYXAD</name>
<reference evidence="13" key="1">
    <citation type="thesis" date="2020" institute="ProQuest LLC" country="789 East Eisenhower Parkway, Ann Arbor, MI, USA">
        <title>Comparative Genomics and Chromosome Evolution.</title>
        <authorList>
            <person name="Mudd A.B."/>
        </authorList>
    </citation>
    <scope>NUCLEOTIDE SEQUENCE</scope>
    <source>
        <strain evidence="13">1538</strain>
        <tissue evidence="13">Blood</tissue>
    </source>
</reference>
<proteinExistence type="inferred from homology"/>
<dbReference type="AlphaFoldDB" id="A0AAV3AG44"/>
<comment type="similarity">
    <text evidence="2 11">Belongs to the MIP/aquaporin (TC 1.A.8) family.</text>
</comment>
<evidence type="ECO:0000256" key="7">
    <source>
        <dbReference type="ARBA" id="ARBA00023136"/>
    </source>
</evidence>
<dbReference type="GO" id="GO:0009992">
    <property type="term" value="P:intracellular water homeostasis"/>
    <property type="evidence" value="ECO:0007669"/>
    <property type="project" value="UniProtKB-ARBA"/>
</dbReference>
<evidence type="ECO:0000256" key="8">
    <source>
        <dbReference type="ARBA" id="ARBA00034651"/>
    </source>
</evidence>
<dbReference type="PANTHER" id="PTHR19139">
    <property type="entry name" value="AQUAPORIN TRANSPORTER"/>
    <property type="match status" value="1"/>
</dbReference>
<dbReference type="InterPro" id="IPR023271">
    <property type="entry name" value="Aquaporin-like"/>
</dbReference>
<feature type="transmembrane region" description="Helical" evidence="12">
    <location>
        <begin position="93"/>
        <end position="114"/>
    </location>
</feature>
<evidence type="ECO:0000256" key="2">
    <source>
        <dbReference type="ARBA" id="ARBA00006175"/>
    </source>
</evidence>
<evidence type="ECO:0000256" key="6">
    <source>
        <dbReference type="ARBA" id="ARBA00022989"/>
    </source>
</evidence>
<comment type="subcellular location">
    <subcellularLocation>
        <location evidence="1">Cell membrane</location>
        <location evidence="1">Sarcolemma</location>
        <topology evidence="1">Multi-pass membrane protein</topology>
    </subcellularLocation>
</comment>
<organism evidence="13 14">
    <name type="scientific">Pyxicephalus adspersus</name>
    <name type="common">African bullfrog</name>
    <dbReference type="NCBI Taxonomy" id="30357"/>
    <lineage>
        <taxon>Eukaryota</taxon>
        <taxon>Metazoa</taxon>
        <taxon>Chordata</taxon>
        <taxon>Craniata</taxon>
        <taxon>Vertebrata</taxon>
        <taxon>Euteleostomi</taxon>
        <taxon>Amphibia</taxon>
        <taxon>Batrachia</taxon>
        <taxon>Anura</taxon>
        <taxon>Neobatrachia</taxon>
        <taxon>Ranoidea</taxon>
        <taxon>Pyxicephalidae</taxon>
        <taxon>Pyxicephalinae</taxon>
        <taxon>Pyxicephalus</taxon>
    </lineage>
</organism>
<keyword evidence="14" id="KW-1185">Reference proteome</keyword>
<dbReference type="Proteomes" id="UP001181693">
    <property type="component" value="Unassembled WGS sequence"/>
</dbReference>
<feature type="transmembrane region" description="Helical" evidence="12">
    <location>
        <begin position="207"/>
        <end position="229"/>
    </location>
</feature>
<dbReference type="Pfam" id="PF00230">
    <property type="entry name" value="MIP"/>
    <property type="match status" value="1"/>
</dbReference>
<keyword evidence="3 11" id="KW-0813">Transport</keyword>
<keyword evidence="6 12" id="KW-1133">Transmembrane helix</keyword>
<evidence type="ECO:0000256" key="1">
    <source>
        <dbReference type="ARBA" id="ARBA00004415"/>
    </source>
</evidence>
<dbReference type="SUPFAM" id="SSF81338">
    <property type="entry name" value="Aquaporin-like"/>
    <property type="match status" value="1"/>
</dbReference>
<evidence type="ECO:0000256" key="5">
    <source>
        <dbReference type="ARBA" id="ARBA00022737"/>
    </source>
</evidence>
<dbReference type="Gene3D" id="1.20.1080.10">
    <property type="entry name" value="Glycerol uptake facilitator protein"/>
    <property type="match status" value="1"/>
</dbReference>
<feature type="transmembrane region" description="Helical" evidence="12">
    <location>
        <begin position="12"/>
        <end position="37"/>
    </location>
</feature>
<comment type="subunit">
    <text evidence="10">Homotetramer. The tetramers can form oligomeric arrays in membranes. The size of the oligomers differs between tissues and is smaller in skeletal muscle than in brain. Interaction between AQP4 oligomeric arrays in close-by cells can contribute to cell-cell adhesion. Part of a complex containing MLC1, TRPV4, HEPACAM and ATP1B1.</text>
</comment>
<dbReference type="GO" id="GO:0016323">
    <property type="term" value="C:basolateral plasma membrane"/>
    <property type="evidence" value="ECO:0007669"/>
    <property type="project" value="TreeGrafter"/>
</dbReference>
<feature type="transmembrane region" description="Helical" evidence="12">
    <location>
        <begin position="166"/>
        <end position="187"/>
    </location>
</feature>
<dbReference type="FunFam" id="1.20.1080.10:FF:000009">
    <property type="entry name" value="aquaporin-4 isoform X1"/>
    <property type="match status" value="1"/>
</dbReference>
<comment type="catalytic activity">
    <reaction evidence="8">
        <text>H2O(in) = H2O(out)</text>
        <dbReference type="Rhea" id="RHEA:29667"/>
        <dbReference type="ChEBI" id="CHEBI:15377"/>
    </reaction>
</comment>
<keyword evidence="4 11" id="KW-0812">Transmembrane</keyword>
<keyword evidence="5" id="KW-0677">Repeat</keyword>
<accession>A0AAV3AG44</accession>
<feature type="transmembrane region" description="Helical" evidence="12">
    <location>
        <begin position="49"/>
        <end position="72"/>
    </location>
</feature>
<evidence type="ECO:0000256" key="11">
    <source>
        <dbReference type="RuleBase" id="RU000477"/>
    </source>
</evidence>
<dbReference type="CDD" id="cd00333">
    <property type="entry name" value="MIP"/>
    <property type="match status" value="1"/>
</dbReference>
<dbReference type="PRINTS" id="PR00783">
    <property type="entry name" value="MINTRINSICP"/>
</dbReference>
<dbReference type="InterPro" id="IPR000425">
    <property type="entry name" value="MIP"/>
</dbReference>
<dbReference type="PRINTS" id="PR02016">
    <property type="entry name" value="AQUAPORIN4"/>
</dbReference>
<sequence length="299" mass="32607">MVAFKGVWTQSFWKAVSAEFVGTFVFVLLGLGSTISWASADNSQPADLVLISLCFGYGIVTMVHCFGHISGAHINPAVTIALVCARKITLAKSVFYITAQCLGAIFGAGLLYLITPTDITGNLGVTIINERLSIGHGLLIELIITFQLVFTIFASCDPQNKDRLPALAIGISVAFGHLFAINYTGASMNPARSLGPAVIMWKWENHWIYWIGPFIGAISAGAVYEYIYCPDNEFKQHLKEALKKAKQKTKGKYIEVDDDRSPVDTDDFVLKPGSIHVIDIEQGEGKKRKDSASEILSTV</sequence>
<evidence type="ECO:0000256" key="9">
    <source>
        <dbReference type="ARBA" id="ARBA00040878"/>
    </source>
</evidence>
<dbReference type="EMBL" id="DYDO01000005">
    <property type="protein sequence ID" value="DBA24303.1"/>
    <property type="molecule type" value="Genomic_DNA"/>
</dbReference>
<protein>
    <recommendedName>
        <fullName evidence="9">Aquaporin-4</fullName>
    </recommendedName>
</protein>
<dbReference type="InterPro" id="IPR022357">
    <property type="entry name" value="MIP_CS"/>
</dbReference>
<gene>
    <name evidence="13" type="ORF">GDO54_011980</name>
</gene>
<dbReference type="NCBIfam" id="TIGR00861">
    <property type="entry name" value="MIP"/>
    <property type="match status" value="1"/>
</dbReference>
<evidence type="ECO:0000256" key="4">
    <source>
        <dbReference type="ARBA" id="ARBA00022692"/>
    </source>
</evidence>
<evidence type="ECO:0000313" key="14">
    <source>
        <dbReference type="Proteomes" id="UP001181693"/>
    </source>
</evidence>
<dbReference type="PANTHER" id="PTHR19139:SF287">
    <property type="entry name" value="AQUAPORIN-4"/>
    <property type="match status" value="1"/>
</dbReference>
<evidence type="ECO:0000313" key="13">
    <source>
        <dbReference type="EMBL" id="DBA24303.1"/>
    </source>
</evidence>
<dbReference type="InterPro" id="IPR034294">
    <property type="entry name" value="Aquaporin_transptr"/>
</dbReference>
<evidence type="ECO:0000256" key="12">
    <source>
        <dbReference type="SAM" id="Phobius"/>
    </source>
</evidence>